<dbReference type="SUPFAM" id="SSF51206">
    <property type="entry name" value="cAMP-binding domain-like"/>
    <property type="match status" value="1"/>
</dbReference>
<accession>A0A923IX25</accession>
<dbReference type="InterPro" id="IPR036890">
    <property type="entry name" value="HATPase_C_sf"/>
</dbReference>
<evidence type="ECO:0000313" key="11">
    <source>
        <dbReference type="EMBL" id="MBB6333680.1"/>
    </source>
</evidence>
<dbReference type="InterPro" id="IPR036097">
    <property type="entry name" value="HisK_dim/P_sf"/>
</dbReference>
<evidence type="ECO:0000256" key="4">
    <source>
        <dbReference type="ARBA" id="ARBA00022553"/>
    </source>
</evidence>
<proteinExistence type="predicted"/>
<dbReference type="CDD" id="cd00082">
    <property type="entry name" value="HisKA"/>
    <property type="match status" value="1"/>
</dbReference>
<evidence type="ECO:0000256" key="2">
    <source>
        <dbReference type="ARBA" id="ARBA00004236"/>
    </source>
</evidence>
<dbReference type="PANTHER" id="PTHR43065:SF48">
    <property type="entry name" value="HISTIDINE KINASE"/>
    <property type="match status" value="1"/>
</dbReference>
<dbReference type="SMART" id="SM00387">
    <property type="entry name" value="HATPase_c"/>
    <property type="match status" value="1"/>
</dbReference>
<feature type="region of interest" description="Disordered" evidence="8">
    <location>
        <begin position="1"/>
        <end position="23"/>
    </location>
</feature>
<organism evidence="11 12">
    <name type="scientific">Schaalia hyovaginalis</name>
    <dbReference type="NCBI Taxonomy" id="29316"/>
    <lineage>
        <taxon>Bacteria</taxon>
        <taxon>Bacillati</taxon>
        <taxon>Actinomycetota</taxon>
        <taxon>Actinomycetes</taxon>
        <taxon>Actinomycetales</taxon>
        <taxon>Actinomycetaceae</taxon>
        <taxon>Schaalia</taxon>
    </lineage>
</organism>
<dbReference type="InterPro" id="IPR000595">
    <property type="entry name" value="cNMP-bd_dom"/>
</dbReference>
<keyword evidence="6" id="KW-0902">Two-component regulatory system</keyword>
<name>A0A923IX25_9ACTO</name>
<dbReference type="Gene3D" id="1.10.287.130">
    <property type="match status" value="1"/>
</dbReference>
<sequence length="687" mass="74494">MGEHDEPPRAGESAWERANVREGGHRPGRRIHILVIGDDSRGFARSLASDLAESFPNVCLDRVDGAEDLRHYDATLAPDDHVVLGVITSEVADIDAALELMEGFPILEPTRWLVVTDETTHSDLWKSTTSGRLSSVLTVPWRVPLLAGQAYSAMVRHMLADGRTREQIVEILGEAPDIAVRGPLLKGLDLPEGEVVRRLLEGVEKVLGRRPRLIVPVGTDLAVQGQPVGAVHLVLDGRVSLHRDSMRGEVLAHHATSGPLIGLVSLARGENAFFTAVTTAPTRVVRLTHEQLEIALLEEPSLATPLAALAIQSLTRRLMRAEDLHLENAMLAADLEAQREALEIALEDLRRTRAELVEKARFAMLGELSAGIAHELNNPVTALARSAEHLGEDVERVLASSKTLEAARASMRAALEAPPRSTAQERELVKEFLPLVDGDRRLARRLVLAGVSDPHRARALKEASTGDLEVVESGARIGSSLRSILAAAERVVDLTRSLKGYARPEAADLQPVDVAEGIDDVLRLTAYRMRGIEVIRDIAESPRVLGHASKLQQVWTNLLVNAAEALEDEREDVDARRRAGEDCAPARGGAPATITVAVREEDGSVRVAISDNGPGVPPEIVEKIFEPHFTTKAGRVRFGLGMGMSIVRSIVADHHGTMRIESEPGRTVMSVSLPALPESSNRPEDTP</sequence>
<comment type="subcellular location">
    <subcellularLocation>
        <location evidence="2">Cell membrane</location>
    </subcellularLocation>
</comment>
<dbReference type="PANTHER" id="PTHR43065">
    <property type="entry name" value="SENSOR HISTIDINE KINASE"/>
    <property type="match status" value="1"/>
</dbReference>
<comment type="caution">
    <text evidence="11">The sequence shown here is derived from an EMBL/GenBank/DDBJ whole genome shotgun (WGS) entry which is preliminary data.</text>
</comment>
<dbReference type="Proteomes" id="UP000617426">
    <property type="component" value="Unassembled WGS sequence"/>
</dbReference>
<dbReference type="Pfam" id="PF02518">
    <property type="entry name" value="HATPase_c"/>
    <property type="match status" value="1"/>
</dbReference>
<dbReference type="EC" id="2.7.13.3" evidence="3"/>
<dbReference type="PRINTS" id="PR00344">
    <property type="entry name" value="BCTRLSENSOR"/>
</dbReference>
<dbReference type="Gene3D" id="2.60.120.10">
    <property type="entry name" value="Jelly Rolls"/>
    <property type="match status" value="1"/>
</dbReference>
<evidence type="ECO:0000313" key="12">
    <source>
        <dbReference type="Proteomes" id="UP000617426"/>
    </source>
</evidence>
<evidence type="ECO:0000256" key="7">
    <source>
        <dbReference type="SAM" id="Coils"/>
    </source>
</evidence>
<dbReference type="Gene3D" id="3.30.565.10">
    <property type="entry name" value="Histidine kinase-like ATPase, C-terminal domain"/>
    <property type="match status" value="1"/>
</dbReference>
<dbReference type="GO" id="GO:0000155">
    <property type="term" value="F:phosphorelay sensor kinase activity"/>
    <property type="evidence" value="ECO:0007669"/>
    <property type="project" value="InterPro"/>
</dbReference>
<gene>
    <name evidence="11" type="ORF">HD592_000245</name>
</gene>
<dbReference type="InterPro" id="IPR004358">
    <property type="entry name" value="Sig_transdc_His_kin-like_C"/>
</dbReference>
<dbReference type="InterPro" id="IPR003594">
    <property type="entry name" value="HATPase_dom"/>
</dbReference>
<dbReference type="CDD" id="cd00038">
    <property type="entry name" value="CAP_ED"/>
    <property type="match status" value="1"/>
</dbReference>
<dbReference type="SUPFAM" id="SSF47384">
    <property type="entry name" value="Homodimeric domain of signal transducing histidine kinase"/>
    <property type="match status" value="1"/>
</dbReference>
<keyword evidence="12" id="KW-1185">Reference proteome</keyword>
<dbReference type="InterPro" id="IPR005467">
    <property type="entry name" value="His_kinase_dom"/>
</dbReference>
<dbReference type="SUPFAM" id="SSF55874">
    <property type="entry name" value="ATPase domain of HSP90 chaperone/DNA topoisomerase II/histidine kinase"/>
    <property type="match status" value="1"/>
</dbReference>
<feature type="coiled-coil region" evidence="7">
    <location>
        <begin position="332"/>
        <end position="359"/>
    </location>
</feature>
<dbReference type="InterPro" id="IPR018490">
    <property type="entry name" value="cNMP-bd_dom_sf"/>
</dbReference>
<protein>
    <recommendedName>
        <fullName evidence="3">histidine kinase</fullName>
        <ecNumber evidence="3">2.7.13.3</ecNumber>
    </recommendedName>
</protein>
<dbReference type="PROSITE" id="PS50109">
    <property type="entry name" value="HIS_KIN"/>
    <property type="match status" value="1"/>
</dbReference>
<evidence type="ECO:0000256" key="6">
    <source>
        <dbReference type="ARBA" id="ARBA00023012"/>
    </source>
</evidence>
<keyword evidence="7" id="KW-0175">Coiled coil</keyword>
<dbReference type="RefSeq" id="WP_184451368.1">
    <property type="nucleotide sequence ID" value="NZ_JACHMK010000001.1"/>
</dbReference>
<evidence type="ECO:0000256" key="8">
    <source>
        <dbReference type="SAM" id="MobiDB-lite"/>
    </source>
</evidence>
<feature type="domain" description="Cyclic nucleotide-binding" evidence="9">
    <location>
        <begin position="184"/>
        <end position="296"/>
    </location>
</feature>
<evidence type="ECO:0000256" key="5">
    <source>
        <dbReference type="ARBA" id="ARBA00022777"/>
    </source>
</evidence>
<feature type="region of interest" description="Disordered" evidence="8">
    <location>
        <begin position="661"/>
        <end position="687"/>
    </location>
</feature>
<dbReference type="GO" id="GO:0005886">
    <property type="term" value="C:plasma membrane"/>
    <property type="evidence" value="ECO:0007669"/>
    <property type="project" value="UniProtKB-SubCell"/>
</dbReference>
<evidence type="ECO:0000259" key="9">
    <source>
        <dbReference type="PROSITE" id="PS50042"/>
    </source>
</evidence>
<feature type="domain" description="Histidine kinase" evidence="10">
    <location>
        <begin position="371"/>
        <end position="677"/>
    </location>
</feature>
<keyword evidence="5 11" id="KW-0418">Kinase</keyword>
<reference evidence="11" key="1">
    <citation type="submission" date="2020-08" db="EMBL/GenBank/DDBJ databases">
        <title>Sequencing the genomes of 1000 actinobacteria strains.</title>
        <authorList>
            <person name="Klenk H.-P."/>
        </authorList>
    </citation>
    <scope>NUCLEOTIDE SEQUENCE</scope>
    <source>
        <strain evidence="11">DSM 10695</strain>
    </source>
</reference>
<evidence type="ECO:0000256" key="1">
    <source>
        <dbReference type="ARBA" id="ARBA00000085"/>
    </source>
</evidence>
<dbReference type="InterPro" id="IPR003661">
    <property type="entry name" value="HisK_dim/P_dom"/>
</dbReference>
<keyword evidence="4" id="KW-0597">Phosphoprotein</keyword>
<dbReference type="PROSITE" id="PS50042">
    <property type="entry name" value="CNMP_BINDING_3"/>
    <property type="match status" value="1"/>
</dbReference>
<evidence type="ECO:0000259" key="10">
    <source>
        <dbReference type="PROSITE" id="PS50109"/>
    </source>
</evidence>
<comment type="catalytic activity">
    <reaction evidence="1">
        <text>ATP + protein L-histidine = ADP + protein N-phospho-L-histidine.</text>
        <dbReference type="EC" id="2.7.13.3"/>
    </reaction>
</comment>
<dbReference type="InterPro" id="IPR014710">
    <property type="entry name" value="RmlC-like_jellyroll"/>
</dbReference>
<dbReference type="AlphaFoldDB" id="A0A923IX25"/>
<dbReference type="EMBL" id="JACHMK010000001">
    <property type="protein sequence ID" value="MBB6333680.1"/>
    <property type="molecule type" value="Genomic_DNA"/>
</dbReference>
<keyword evidence="5 11" id="KW-0808">Transferase</keyword>
<dbReference type="Pfam" id="PF00027">
    <property type="entry name" value="cNMP_binding"/>
    <property type="match status" value="1"/>
</dbReference>
<evidence type="ECO:0000256" key="3">
    <source>
        <dbReference type="ARBA" id="ARBA00012438"/>
    </source>
</evidence>